<dbReference type="SUPFAM" id="SSF53098">
    <property type="entry name" value="Ribonuclease H-like"/>
    <property type="match status" value="1"/>
</dbReference>
<dbReference type="PROSITE" id="PS50994">
    <property type="entry name" value="INTEGRASE"/>
    <property type="match status" value="1"/>
</dbReference>
<dbReference type="Pfam" id="PF00665">
    <property type="entry name" value="rve"/>
    <property type="match status" value="1"/>
</dbReference>
<dbReference type="InterPro" id="IPR001584">
    <property type="entry name" value="Integrase_cat-core"/>
</dbReference>
<dbReference type="Gene3D" id="3.30.420.10">
    <property type="entry name" value="Ribonuclease H-like superfamily/Ribonuclease H"/>
    <property type="match status" value="1"/>
</dbReference>
<dbReference type="InterPro" id="IPR036397">
    <property type="entry name" value="RNaseH_sf"/>
</dbReference>
<keyword evidence="4" id="KW-1185">Reference proteome</keyword>
<accession>A0ABW0R5Z4</accession>
<evidence type="ECO:0000313" key="3">
    <source>
        <dbReference type="EMBL" id="MFC5532640.1"/>
    </source>
</evidence>
<dbReference type="Pfam" id="PF13518">
    <property type="entry name" value="HTH_28"/>
    <property type="match status" value="1"/>
</dbReference>
<sequence>MKNQKKAEEIAVQRVQLLSPLLASGLDSAKASQIKAEICAQYGMSERTLRRYLAQYRDEKFEGLKPKPRGRKPSPETIKAEHLEDAILLRREVPSRSVRQIIQILVWEGKAKPGEIKRSTLQDRLTARGYSSRQMRMYTSQGVAARRFQKKHRNALWQSDIKFGPHLPIGANGEKKPVYLVLFIDDATRFVVNGAFYDSLEQSIVEDCFRQAIAKHGIPESVYFDNGKQYKTRWMNRTCAKLGIRLLFAKPYAPESKGKVERLNGVVRSFLSELALEKVTSLEQLNTWFQVWLSECHQNKTHAALGEDQTPEIAYRSDTKALRLVDADLLANAFLHCEDRKVDKAGCISFMGKKYEVGLLFIGRTVQVVYDPADIREVTIEHEGHSPWTAREMVIGERSGKRPALPEHLGKESTDTSRLLRGASQEQAKRKELQTPAVSYRSIRKEDASHV</sequence>
<feature type="domain" description="Integrase catalytic" evidence="2">
    <location>
        <begin position="148"/>
        <end position="317"/>
    </location>
</feature>
<evidence type="ECO:0000313" key="4">
    <source>
        <dbReference type="Proteomes" id="UP001596108"/>
    </source>
</evidence>
<dbReference type="EMBL" id="JBHSNC010000070">
    <property type="protein sequence ID" value="MFC5532640.1"/>
    <property type="molecule type" value="Genomic_DNA"/>
</dbReference>
<protein>
    <submittedName>
        <fullName evidence="3">DDE-type integrase/transposase/recombinase</fullName>
    </submittedName>
</protein>
<dbReference type="Pfam" id="PF09299">
    <property type="entry name" value="Mu-transpos_C"/>
    <property type="match status" value="1"/>
</dbReference>
<proteinExistence type="predicted"/>
<feature type="region of interest" description="Disordered" evidence="1">
    <location>
        <begin position="397"/>
        <end position="451"/>
    </location>
</feature>
<evidence type="ECO:0000259" key="2">
    <source>
        <dbReference type="PROSITE" id="PS50994"/>
    </source>
</evidence>
<dbReference type="InterPro" id="IPR009057">
    <property type="entry name" value="Homeodomain-like_sf"/>
</dbReference>
<name>A0ABW0R5Z4_9BACL</name>
<dbReference type="Proteomes" id="UP001596108">
    <property type="component" value="Unassembled WGS sequence"/>
</dbReference>
<reference evidence="4" key="1">
    <citation type="journal article" date="2019" name="Int. J. Syst. Evol. Microbiol.">
        <title>The Global Catalogue of Microorganisms (GCM) 10K type strain sequencing project: providing services to taxonomists for standard genome sequencing and annotation.</title>
        <authorList>
            <consortium name="The Broad Institute Genomics Platform"/>
            <consortium name="The Broad Institute Genome Sequencing Center for Infectious Disease"/>
            <person name="Wu L."/>
            <person name="Ma J."/>
        </authorList>
    </citation>
    <scope>NUCLEOTIDE SEQUENCE [LARGE SCALE GENOMIC DNA]</scope>
    <source>
        <strain evidence="4">CGMCC 1.18578</strain>
    </source>
</reference>
<gene>
    <name evidence="3" type="ORF">ACFPQ4_24750</name>
</gene>
<organism evidence="3 4">
    <name type="scientific">Cohnella yongneupensis</name>
    <dbReference type="NCBI Taxonomy" id="425006"/>
    <lineage>
        <taxon>Bacteria</taxon>
        <taxon>Bacillati</taxon>
        <taxon>Bacillota</taxon>
        <taxon>Bacilli</taxon>
        <taxon>Bacillales</taxon>
        <taxon>Paenibacillaceae</taxon>
        <taxon>Cohnella</taxon>
    </lineage>
</organism>
<comment type="caution">
    <text evidence="3">The sequence shown here is derived from an EMBL/GenBank/DDBJ whole genome shotgun (WGS) entry which is preliminary data.</text>
</comment>
<dbReference type="InterPro" id="IPR055247">
    <property type="entry name" value="InsJ-like_HTH"/>
</dbReference>
<dbReference type="SUPFAM" id="SSF46689">
    <property type="entry name" value="Homeodomain-like"/>
    <property type="match status" value="1"/>
</dbReference>
<dbReference type="PANTHER" id="PTHR35004:SF6">
    <property type="entry name" value="TRANSPOSASE"/>
    <property type="match status" value="1"/>
</dbReference>
<dbReference type="PANTHER" id="PTHR35004">
    <property type="entry name" value="TRANSPOSASE RV3428C-RELATED"/>
    <property type="match status" value="1"/>
</dbReference>
<feature type="compositionally biased region" description="Basic and acidic residues" evidence="1">
    <location>
        <begin position="397"/>
        <end position="415"/>
    </location>
</feature>
<dbReference type="InterPro" id="IPR012337">
    <property type="entry name" value="RNaseH-like_sf"/>
</dbReference>
<dbReference type="InterPro" id="IPR015378">
    <property type="entry name" value="Transposase-like_Mu_C"/>
</dbReference>
<evidence type="ECO:0000256" key="1">
    <source>
        <dbReference type="SAM" id="MobiDB-lite"/>
    </source>
</evidence>
<dbReference type="RefSeq" id="WP_378114630.1">
    <property type="nucleotide sequence ID" value="NZ_JBHSNC010000070.1"/>
</dbReference>